<evidence type="ECO:0000313" key="1">
    <source>
        <dbReference type="EMBL" id="EMI56352.1"/>
    </source>
</evidence>
<reference evidence="1 2" key="1">
    <citation type="journal article" date="2013" name="Mar. Genomics">
        <title>Expression of sulfatases in Rhodopirellula baltica and the diversity of sulfatases in the genus Rhodopirellula.</title>
        <authorList>
            <person name="Wegner C.E."/>
            <person name="Richter-Heitmann T."/>
            <person name="Klindworth A."/>
            <person name="Klockow C."/>
            <person name="Richter M."/>
            <person name="Achstetter T."/>
            <person name="Glockner F.O."/>
            <person name="Harder J."/>
        </authorList>
    </citation>
    <scope>NUCLEOTIDE SEQUENCE [LARGE SCALE GENOMIC DNA]</scope>
    <source>
        <strain evidence="1 2">SM41</strain>
    </source>
</reference>
<comment type="caution">
    <text evidence="1">The sequence shown here is derived from an EMBL/GenBank/DDBJ whole genome shotgun (WGS) entry which is preliminary data.</text>
</comment>
<dbReference type="EMBL" id="ANOH01000153">
    <property type="protein sequence ID" value="EMI56352.1"/>
    <property type="molecule type" value="Genomic_DNA"/>
</dbReference>
<keyword evidence="2" id="KW-1185">Reference proteome</keyword>
<dbReference type="Proteomes" id="UP000011885">
    <property type="component" value="Unassembled WGS sequence"/>
</dbReference>
<protein>
    <submittedName>
        <fullName evidence="1">Uncharacterized protein</fullName>
    </submittedName>
</protein>
<proteinExistence type="predicted"/>
<accession>M5U4G9</accession>
<organism evidence="1 2">
    <name type="scientific">Rhodopirellula sallentina SM41</name>
    <dbReference type="NCBI Taxonomy" id="1263870"/>
    <lineage>
        <taxon>Bacteria</taxon>
        <taxon>Pseudomonadati</taxon>
        <taxon>Planctomycetota</taxon>
        <taxon>Planctomycetia</taxon>
        <taxon>Pirellulales</taxon>
        <taxon>Pirellulaceae</taxon>
        <taxon>Rhodopirellula</taxon>
    </lineage>
</organism>
<gene>
    <name evidence="1" type="ORF">RSSM_02197</name>
</gene>
<sequence>MCLIPVGIDAELLTVAGEVWQPKSLSPATFTNACSQARMHSQP</sequence>
<evidence type="ECO:0000313" key="2">
    <source>
        <dbReference type="Proteomes" id="UP000011885"/>
    </source>
</evidence>
<dbReference type="AlphaFoldDB" id="M5U4G9"/>
<dbReference type="PATRIC" id="fig|1263870.3.peg.2341"/>
<name>M5U4G9_9BACT</name>